<dbReference type="Proteomes" id="UP000758603">
    <property type="component" value="Unassembled WGS sequence"/>
</dbReference>
<protein>
    <submittedName>
        <fullName evidence="5">Carbohydrate esterase family 3 protein</fullName>
    </submittedName>
</protein>
<dbReference type="GeneID" id="70133613"/>
<dbReference type="InterPro" id="IPR028994">
    <property type="entry name" value="Integrin_alpha_N"/>
</dbReference>
<sequence>MESSHQTRAALAILAVACLPLFVTPQTITAFDHSDGVSPYGSGFAPDVVSIDFDNATFPNGQVPGLDRRAAQDFYLRIMSLGASITQGQESSDGNGYRKWLRSQLRWKGWKANMVGSKHHGTMADDNNEGHPGWTVGTVHGAFTESKSMMPNLVLINAGLNDYNNNMEDGAAERLKNMTDDIFNSIPGVTVILSTLLPNKDQNPCTDRISQQIRQLVESYRGSRIGLADIRPLLSLTDLVDGTHPDDGGYKVFAGVCWDAMSKLEDKILPPVAVPGVDDGASSSNKCKKVAGNSGPPVQSQLGSGHDDGNYVHSSIEHGVLTSARINKGNDPKSLTDAYPWHIFFANLVVGDPNADHDFFCLKGSSVWVSLNRGGTPPKFESIGQMNLDGYTAFDVRIADIDGDGRADFCLLQTDGTFICSRNSGQSNSPQWQGFSTLSGTRGTVFTQNKADKSGIVLGVGSGIIPAWKSAGLTHEGQQETGIQERVKFGRIFGSGRRDYIFLKEQDDYYYVMVWENTGSGGTKLKADGNFYCDMLNSGADDYVWIYQDGHVAEINVNLRLPPLWGRDLNIILTVPGPRVGIHLADWNGDGKCDVLVQNKATGALTLYQNNYSPGAATITFGAPIIVTAATCDQGWGVGTDDREMRVADIDGDGRADVLCIETNGCVTAWLNLASGLVNIGQVKFSEGWDRANMRLADVEASGRADLLHVDKYTGAVTVFKNNGRSSSGSSSFSWTNRGKLYNPINHGETMIFINQGGLYRADLVHVDPVTNKVSYVLNDHDVLTRSTNNV</sequence>
<dbReference type="GO" id="GO:0004622">
    <property type="term" value="F:phosphatidylcholine lysophospholipase activity"/>
    <property type="evidence" value="ECO:0007669"/>
    <property type="project" value="TreeGrafter"/>
</dbReference>
<dbReference type="SUPFAM" id="SSF52266">
    <property type="entry name" value="SGNH hydrolase"/>
    <property type="match status" value="1"/>
</dbReference>
<keyword evidence="1 3" id="KW-0732">Signal</keyword>
<dbReference type="InterPro" id="IPR036514">
    <property type="entry name" value="SGNH_hydro_sf"/>
</dbReference>
<keyword evidence="6" id="KW-1185">Reference proteome</keyword>
<dbReference type="Pfam" id="PF13472">
    <property type="entry name" value="Lipase_GDSL_2"/>
    <property type="match status" value="1"/>
</dbReference>
<dbReference type="RefSeq" id="XP_045962801.1">
    <property type="nucleotide sequence ID" value="XM_046104722.1"/>
</dbReference>
<comment type="caution">
    <text evidence="5">The sequence shown here is derived from an EMBL/GenBank/DDBJ whole genome shotgun (WGS) entry which is preliminary data.</text>
</comment>
<dbReference type="SUPFAM" id="SSF69318">
    <property type="entry name" value="Integrin alpha N-terminal domain"/>
    <property type="match status" value="1"/>
</dbReference>
<dbReference type="InterPro" id="IPR051532">
    <property type="entry name" value="Ester_Hydrolysis_Enzymes"/>
</dbReference>
<proteinExistence type="predicted"/>
<dbReference type="Pfam" id="PF13517">
    <property type="entry name" value="FG-GAP_3"/>
    <property type="match status" value="1"/>
</dbReference>
<evidence type="ECO:0000256" key="1">
    <source>
        <dbReference type="ARBA" id="ARBA00022729"/>
    </source>
</evidence>
<dbReference type="AlphaFoldDB" id="A0A9P8UV11"/>
<feature type="signal peptide" evidence="3">
    <location>
        <begin position="1"/>
        <end position="25"/>
    </location>
</feature>
<evidence type="ECO:0000256" key="2">
    <source>
        <dbReference type="SAM" id="MobiDB-lite"/>
    </source>
</evidence>
<gene>
    <name evidence="5" type="ORF">BKA67DRAFT_591478</name>
</gene>
<feature type="region of interest" description="Disordered" evidence="2">
    <location>
        <begin position="284"/>
        <end position="303"/>
    </location>
</feature>
<name>A0A9P8UV11_9PEZI</name>
<reference evidence="5" key="1">
    <citation type="journal article" date="2021" name="Nat. Commun.">
        <title>Genetic determinants of endophytism in the Arabidopsis root mycobiome.</title>
        <authorList>
            <person name="Mesny F."/>
            <person name="Miyauchi S."/>
            <person name="Thiergart T."/>
            <person name="Pickel B."/>
            <person name="Atanasova L."/>
            <person name="Karlsson M."/>
            <person name="Huettel B."/>
            <person name="Barry K.W."/>
            <person name="Haridas S."/>
            <person name="Chen C."/>
            <person name="Bauer D."/>
            <person name="Andreopoulos W."/>
            <person name="Pangilinan J."/>
            <person name="LaButti K."/>
            <person name="Riley R."/>
            <person name="Lipzen A."/>
            <person name="Clum A."/>
            <person name="Drula E."/>
            <person name="Henrissat B."/>
            <person name="Kohler A."/>
            <person name="Grigoriev I.V."/>
            <person name="Martin F.M."/>
            <person name="Hacquard S."/>
        </authorList>
    </citation>
    <scope>NUCLEOTIDE SEQUENCE</scope>
    <source>
        <strain evidence="5">MPI-SDFR-AT-0073</strain>
    </source>
</reference>
<accession>A0A9P8UV11</accession>
<evidence type="ECO:0000313" key="5">
    <source>
        <dbReference type="EMBL" id="KAH6658567.1"/>
    </source>
</evidence>
<dbReference type="Gene3D" id="3.40.50.1110">
    <property type="entry name" value="SGNH hydrolase"/>
    <property type="match status" value="1"/>
</dbReference>
<dbReference type="InterPro" id="IPR013830">
    <property type="entry name" value="SGNH_hydro"/>
</dbReference>
<dbReference type="PANTHER" id="PTHR30383:SF31">
    <property type="entry name" value="SGNH HYDROLASE-TYPE ESTERASE DOMAIN-CONTAINING PROTEIN-RELATED"/>
    <property type="match status" value="1"/>
</dbReference>
<dbReference type="EMBL" id="JAGPXC010000002">
    <property type="protein sequence ID" value="KAH6658567.1"/>
    <property type="molecule type" value="Genomic_DNA"/>
</dbReference>
<evidence type="ECO:0000313" key="6">
    <source>
        <dbReference type="Proteomes" id="UP000758603"/>
    </source>
</evidence>
<feature type="domain" description="SGNH hydrolase-type esterase" evidence="4">
    <location>
        <begin position="81"/>
        <end position="251"/>
    </location>
</feature>
<dbReference type="PANTHER" id="PTHR30383">
    <property type="entry name" value="THIOESTERASE 1/PROTEASE 1/LYSOPHOSPHOLIPASE L1"/>
    <property type="match status" value="1"/>
</dbReference>
<feature type="chain" id="PRO_5040497110" evidence="3">
    <location>
        <begin position="26"/>
        <end position="791"/>
    </location>
</feature>
<evidence type="ECO:0000256" key="3">
    <source>
        <dbReference type="SAM" id="SignalP"/>
    </source>
</evidence>
<dbReference type="InterPro" id="IPR013517">
    <property type="entry name" value="FG-GAP"/>
</dbReference>
<organism evidence="5 6">
    <name type="scientific">Truncatella angustata</name>
    <dbReference type="NCBI Taxonomy" id="152316"/>
    <lineage>
        <taxon>Eukaryota</taxon>
        <taxon>Fungi</taxon>
        <taxon>Dikarya</taxon>
        <taxon>Ascomycota</taxon>
        <taxon>Pezizomycotina</taxon>
        <taxon>Sordariomycetes</taxon>
        <taxon>Xylariomycetidae</taxon>
        <taxon>Amphisphaeriales</taxon>
        <taxon>Sporocadaceae</taxon>
        <taxon>Truncatella</taxon>
    </lineage>
</organism>
<dbReference type="OrthoDB" id="3915838at2759"/>
<evidence type="ECO:0000259" key="4">
    <source>
        <dbReference type="Pfam" id="PF13472"/>
    </source>
</evidence>